<evidence type="ECO:0000313" key="2">
    <source>
        <dbReference type="Proteomes" id="UP001549122"/>
    </source>
</evidence>
<dbReference type="Proteomes" id="UP001549122">
    <property type="component" value="Unassembled WGS sequence"/>
</dbReference>
<proteinExistence type="predicted"/>
<evidence type="ECO:0000313" key="1">
    <source>
        <dbReference type="EMBL" id="MET3557289.1"/>
    </source>
</evidence>
<reference evidence="1 2" key="1">
    <citation type="submission" date="2024-06" db="EMBL/GenBank/DDBJ databases">
        <title>Genomic Encyclopedia of Type Strains, Phase IV (KMG-IV): sequencing the most valuable type-strain genomes for metagenomic binning, comparative biology and taxonomic classification.</title>
        <authorList>
            <person name="Goeker M."/>
        </authorList>
    </citation>
    <scope>NUCLEOTIDE SEQUENCE [LARGE SCALE GENOMIC DNA]</scope>
    <source>
        <strain evidence="1 2">DSM 28303</strain>
    </source>
</reference>
<protein>
    <submittedName>
        <fullName evidence="1">Uncharacterized protein</fullName>
    </submittedName>
</protein>
<organism evidence="1 2">
    <name type="scientific">Streptococcus rupicaprae</name>
    <dbReference type="NCBI Taxonomy" id="759619"/>
    <lineage>
        <taxon>Bacteria</taxon>
        <taxon>Bacillati</taxon>
        <taxon>Bacillota</taxon>
        <taxon>Bacilli</taxon>
        <taxon>Lactobacillales</taxon>
        <taxon>Streptococcaceae</taxon>
        <taxon>Streptococcus</taxon>
    </lineage>
</organism>
<sequence length="56" mass="6609">MKKNILTEALSSPDQSHLYLEYRTSSRQDDLSPEILIMKTSKTTNFMLKWKTTEEE</sequence>
<comment type="caution">
    <text evidence="1">The sequence shown here is derived from an EMBL/GenBank/DDBJ whole genome shotgun (WGS) entry which is preliminary data.</text>
</comment>
<accession>A0ABV2FFE7</accession>
<dbReference type="EMBL" id="JBEPLO010000003">
    <property type="protein sequence ID" value="MET3557289.1"/>
    <property type="molecule type" value="Genomic_DNA"/>
</dbReference>
<gene>
    <name evidence="1" type="ORF">ABID29_000398</name>
</gene>
<keyword evidence="2" id="KW-1185">Reference proteome</keyword>
<name>A0ABV2FFE7_9STRE</name>